<reference evidence="7 8" key="1">
    <citation type="submission" date="2023-12" db="EMBL/GenBank/DDBJ databases">
        <title>A high-quality genome assembly for Dillenia turbinata (Dilleniales).</title>
        <authorList>
            <person name="Chanderbali A."/>
        </authorList>
    </citation>
    <scope>NUCLEOTIDE SEQUENCE [LARGE SCALE GENOMIC DNA]</scope>
    <source>
        <strain evidence="7">LSX21</strain>
        <tissue evidence="7">Leaf</tissue>
    </source>
</reference>
<dbReference type="GO" id="GO:0008270">
    <property type="term" value="F:zinc ion binding"/>
    <property type="evidence" value="ECO:0007669"/>
    <property type="project" value="UniProtKB-KW"/>
</dbReference>
<feature type="compositionally biased region" description="Basic and acidic residues" evidence="5">
    <location>
        <begin position="125"/>
        <end position="147"/>
    </location>
</feature>
<name>A0AAN8ZS99_9MAGN</name>
<feature type="compositionally biased region" description="Basic and acidic residues" evidence="5">
    <location>
        <begin position="161"/>
        <end position="188"/>
    </location>
</feature>
<evidence type="ECO:0000256" key="1">
    <source>
        <dbReference type="ARBA" id="ARBA00022723"/>
    </source>
</evidence>
<protein>
    <submittedName>
        <fullName evidence="7">Arf GTPase activating protein</fullName>
    </submittedName>
</protein>
<keyword evidence="1" id="KW-0479">Metal-binding</keyword>
<dbReference type="AlphaFoldDB" id="A0AAN8ZS99"/>
<dbReference type="SUPFAM" id="SSF57863">
    <property type="entry name" value="ArfGap/RecO-like zinc finger"/>
    <property type="match status" value="1"/>
</dbReference>
<feature type="non-terminal residue" evidence="7">
    <location>
        <position position="684"/>
    </location>
</feature>
<evidence type="ECO:0000256" key="3">
    <source>
        <dbReference type="ARBA" id="ARBA00022833"/>
    </source>
</evidence>
<keyword evidence="2 4" id="KW-0863">Zinc-finger</keyword>
<feature type="domain" description="Arf-GAP" evidence="6">
    <location>
        <begin position="12"/>
        <end position="130"/>
    </location>
</feature>
<evidence type="ECO:0000313" key="7">
    <source>
        <dbReference type="EMBL" id="KAK6945003.1"/>
    </source>
</evidence>
<dbReference type="Proteomes" id="UP001370490">
    <property type="component" value="Unassembled WGS sequence"/>
</dbReference>
<evidence type="ECO:0000313" key="8">
    <source>
        <dbReference type="Proteomes" id="UP001370490"/>
    </source>
</evidence>
<dbReference type="Pfam" id="PF01412">
    <property type="entry name" value="ArfGap"/>
    <property type="match status" value="1"/>
</dbReference>
<keyword evidence="3" id="KW-0862">Zinc</keyword>
<accession>A0AAN8ZS99</accession>
<feature type="compositionally biased region" description="Polar residues" evidence="5">
    <location>
        <begin position="323"/>
        <end position="346"/>
    </location>
</feature>
<dbReference type="SMART" id="SM00105">
    <property type="entry name" value="ArfGap"/>
    <property type="match status" value="1"/>
</dbReference>
<evidence type="ECO:0000256" key="2">
    <source>
        <dbReference type="ARBA" id="ARBA00022771"/>
    </source>
</evidence>
<dbReference type="FunFam" id="1.10.220.150:FF:000005">
    <property type="entry name" value="Arf-GAP domain and FG repeat-containing protein 1"/>
    <property type="match status" value="1"/>
</dbReference>
<dbReference type="PANTHER" id="PTHR46085:SF3">
    <property type="entry name" value="ARF GTPASE ACTIVATING PROTEIN"/>
    <property type="match status" value="1"/>
</dbReference>
<feature type="region of interest" description="Disordered" evidence="5">
    <location>
        <begin position="125"/>
        <end position="347"/>
    </location>
</feature>
<comment type="caution">
    <text evidence="7">The sequence shown here is derived from an EMBL/GenBank/DDBJ whole genome shotgun (WGS) entry which is preliminary data.</text>
</comment>
<dbReference type="CDD" id="cd08838">
    <property type="entry name" value="ArfGap_AGFG"/>
    <property type="match status" value="1"/>
</dbReference>
<sequence length="684" mass="74215">MASRLKEDEKNERIIRGLLKLPANRRCMNCNSLGPQYVCTNFWTFVCTTCGGIHREFTHRVKSISMAKFNSQEVSALQGGGNETAKEIYLKEWDAQRQSFPDGSNIERLRDFIKHVYVDRRYTGEKNFDKPPRVKSDKEDSYDRRFDTYQGGSRSPPYDGTDERRYNDRSSHGGRLEDRNRTGYDQEYRQSGSPARPEVINDWRREDRFGNAKRSEDRRFSDSDYKVEGSSPDRQKDVDSSSPPVVRPVRDILGENVIPPRISEPPKANGSRALDGSLHTQRTVSSSGLGSSNGNPVEAKVENPVSLIDFDADPEPPIAAASPPTQQNNMGQNVAQPSNSSSNDNWASFDVAPEAKVSQAPTSMNPLEEMFSNLTVSAPVPVQQVSGLPITSGMGMSTQPASGNMAAAPFGQLSMSPVSGGFPVTASANNSSAFSPTVASGAFPRSTPVLPVSGVNSIEQWPTIQHQQHSLFPGTGSYPVQPQNPVVGPSSNQLWNPPVATNTQAPVNIAAAHSFRAVSKPGSDVPPGNVAQTEPGNVKLAGRKELPEDLFTASNPSFYMPMQSFQSGPPRAMGFSMQYMATAQSRSINPFDINSEPSASQAQMFPSMGSLQGALSNAPSQTGLLRTQSLGTMMPTWMPPHSSSHPLVMPPQAPAYASSMPRGLFSGQQVPNNILPSGIAQAHP</sequence>
<dbReference type="InterPro" id="IPR038508">
    <property type="entry name" value="ArfGAP_dom_sf"/>
</dbReference>
<dbReference type="PANTHER" id="PTHR46085">
    <property type="entry name" value="ARFGAP/RECO-RELATED"/>
    <property type="match status" value="1"/>
</dbReference>
<gene>
    <name evidence="7" type="ORF">RJ641_026105</name>
</gene>
<dbReference type="Gene3D" id="1.10.220.150">
    <property type="entry name" value="Arf GTPase activating protein"/>
    <property type="match status" value="1"/>
</dbReference>
<dbReference type="PRINTS" id="PR00405">
    <property type="entry name" value="REVINTRACTNG"/>
</dbReference>
<evidence type="ECO:0000259" key="6">
    <source>
        <dbReference type="PROSITE" id="PS50115"/>
    </source>
</evidence>
<feature type="compositionally biased region" description="Low complexity" evidence="5">
    <location>
        <begin position="285"/>
        <end position="295"/>
    </location>
</feature>
<dbReference type="InterPro" id="IPR037278">
    <property type="entry name" value="ARFGAP/RecO"/>
</dbReference>
<dbReference type="InterPro" id="IPR001164">
    <property type="entry name" value="ArfGAP_dom"/>
</dbReference>
<organism evidence="7 8">
    <name type="scientific">Dillenia turbinata</name>
    <dbReference type="NCBI Taxonomy" id="194707"/>
    <lineage>
        <taxon>Eukaryota</taxon>
        <taxon>Viridiplantae</taxon>
        <taxon>Streptophyta</taxon>
        <taxon>Embryophyta</taxon>
        <taxon>Tracheophyta</taxon>
        <taxon>Spermatophyta</taxon>
        <taxon>Magnoliopsida</taxon>
        <taxon>eudicotyledons</taxon>
        <taxon>Gunneridae</taxon>
        <taxon>Pentapetalae</taxon>
        <taxon>Dilleniales</taxon>
        <taxon>Dilleniaceae</taxon>
        <taxon>Dillenia</taxon>
    </lineage>
</organism>
<evidence type="ECO:0000256" key="4">
    <source>
        <dbReference type="PROSITE-ProRule" id="PRU00288"/>
    </source>
</evidence>
<proteinExistence type="predicted"/>
<feature type="compositionally biased region" description="Basic and acidic residues" evidence="5">
    <location>
        <begin position="199"/>
        <end position="239"/>
    </location>
</feature>
<dbReference type="EMBL" id="JBAMMX010000003">
    <property type="protein sequence ID" value="KAK6945003.1"/>
    <property type="molecule type" value="Genomic_DNA"/>
</dbReference>
<keyword evidence="8" id="KW-1185">Reference proteome</keyword>
<dbReference type="PROSITE" id="PS50115">
    <property type="entry name" value="ARFGAP"/>
    <property type="match status" value="1"/>
</dbReference>
<dbReference type="InterPro" id="IPR044820">
    <property type="entry name" value="AGD14-like"/>
</dbReference>
<evidence type="ECO:0000256" key="5">
    <source>
        <dbReference type="SAM" id="MobiDB-lite"/>
    </source>
</evidence>
<dbReference type="GO" id="GO:0005096">
    <property type="term" value="F:GTPase activator activity"/>
    <property type="evidence" value="ECO:0007669"/>
    <property type="project" value="InterPro"/>
</dbReference>